<organism evidence="7 8">
    <name type="scientific">Neurospora hispaniola</name>
    <dbReference type="NCBI Taxonomy" id="588809"/>
    <lineage>
        <taxon>Eukaryota</taxon>
        <taxon>Fungi</taxon>
        <taxon>Dikarya</taxon>
        <taxon>Ascomycota</taxon>
        <taxon>Pezizomycotina</taxon>
        <taxon>Sordariomycetes</taxon>
        <taxon>Sordariomycetidae</taxon>
        <taxon>Sordariales</taxon>
        <taxon>Sordariaceae</taxon>
        <taxon>Neurospora</taxon>
    </lineage>
</organism>
<dbReference type="EMBL" id="JAULSX010000004">
    <property type="protein sequence ID" value="KAK3492661.1"/>
    <property type="molecule type" value="Genomic_DNA"/>
</dbReference>
<feature type="region of interest" description="Disordered" evidence="5">
    <location>
        <begin position="1"/>
        <end position="29"/>
    </location>
</feature>
<accession>A0AAJ0I8I5</accession>
<proteinExistence type="inferred from homology"/>
<dbReference type="Pfam" id="PF01294">
    <property type="entry name" value="Ribosomal_L13e"/>
    <property type="match status" value="1"/>
</dbReference>
<reference evidence="7 8" key="1">
    <citation type="journal article" date="2023" name="Mol. Phylogenet. Evol.">
        <title>Genome-scale phylogeny and comparative genomics of the fungal order Sordariales.</title>
        <authorList>
            <person name="Hensen N."/>
            <person name="Bonometti L."/>
            <person name="Westerberg I."/>
            <person name="Brannstrom I.O."/>
            <person name="Guillou S."/>
            <person name="Cros-Aarteil S."/>
            <person name="Calhoun S."/>
            <person name="Haridas S."/>
            <person name="Kuo A."/>
            <person name="Mondo S."/>
            <person name="Pangilinan J."/>
            <person name="Riley R."/>
            <person name="LaButti K."/>
            <person name="Andreopoulos B."/>
            <person name="Lipzen A."/>
            <person name="Chen C."/>
            <person name="Yan M."/>
            <person name="Daum C."/>
            <person name="Ng V."/>
            <person name="Clum A."/>
            <person name="Steindorff A."/>
            <person name="Ohm R.A."/>
            <person name="Martin F."/>
            <person name="Silar P."/>
            <person name="Natvig D.O."/>
            <person name="Lalanne C."/>
            <person name="Gautier V."/>
            <person name="Ament-Velasquez S.L."/>
            <person name="Kruys A."/>
            <person name="Hutchinson M.I."/>
            <person name="Powell A.J."/>
            <person name="Barry K."/>
            <person name="Miller A.N."/>
            <person name="Grigoriev I.V."/>
            <person name="Debuchy R."/>
            <person name="Gladieux P."/>
            <person name="Hiltunen Thoren M."/>
            <person name="Johannesson H."/>
        </authorList>
    </citation>
    <scope>NUCLEOTIDE SEQUENCE [LARGE SCALE GENOMIC DNA]</scope>
    <source>
        <strain evidence="7 8">FGSC 10403</strain>
    </source>
</reference>
<sequence length="946" mass="103048">MTAPITIPIVSAPSSSHSTSPSSSSEIQPAAPKLEIHPLPSHTSGLLLRLIPPRSPPNLPDPNFHHVPCDIVLAIDVSGSMSADAPVPTTTSADYTNEQPEHNGLSVLDLVKHAARTIVSTLNSSDRLGIVTFSTEAKVLQPLMPMTALNKKKTERNLGGMQPSSATNLWGGIVEGLKLFDGQSGRMPALMVLTDGMPNHMCPAQGYVAKLRAMETLPAAIHTFGFGYSLRSGLLKSVAEIGGGGYSFIPDAGMIGTVFVHSVANLQSTFANNVVLRLTYPKYLGLEETTGESVDKVESVQLEKGDVDPDSSMQLTLNLSTLQYGQSRDIFLRYDSKAQDAIADGFDFESPPSVFATLDYQHFTNIINTLMSECNDIFRPNPQVKQLTTAQTAYHISRSALISFLSSLHRLRPDGEHQPRSFNPGLATSLQTFLSTLPAAQPAFASDPHCRSLVQDLIGSKSAVNDANQDGQVTLALTEEDFYNRWGIHYLPSLAGAHARQVCNSFKDPGPLMYGAESPLLVRCRDRLDAAFDSLPAPKPSRTTGFQGEISMRAYNSSGNPCFAGEMRVRVGVAVTEDVAADSDQLVTKEIEISRLRRGMMVQTPKGFRKVRAVLKTPVCEESMCLVMARDEGARRLLVTPWHPVSLDAKDWAFPRVVALGDYVSYTGDIYSVLLSADPDVDAHAIMVEGVWAVTLGHGLTGTGEGVVTAAEDVRTHRFFGDYKLVLRNLERLQSSPDGLILGEDFRKDWQRRVRCHFDQAGKKASRRVARQAKAAALAPRPVDKLRPIVRCPTIKYNRRTRLGRGFSLAELKAAGIPKLVAPTIGISVDPRRANLSEESLAANVERLKAYQARLVVFPRKSNKPKKADTPKDQQTGEFVKSVEAVFGVERPIVSGFKEIPKSELPSNIEGGAFRALRKARSDAKLIGVREKRAKDKAAAEAEKSK</sequence>
<dbReference type="HAMAP" id="MF_00499">
    <property type="entry name" value="Ribosomal_eL13"/>
    <property type="match status" value="1"/>
</dbReference>
<dbReference type="PROSITE" id="PS01104">
    <property type="entry name" value="RIBOSOMAL_L13E"/>
    <property type="match status" value="1"/>
</dbReference>
<dbReference type="GO" id="GO:0006412">
    <property type="term" value="P:translation"/>
    <property type="evidence" value="ECO:0007669"/>
    <property type="project" value="InterPro"/>
</dbReference>
<protein>
    <recommendedName>
        <fullName evidence="4">60S ribosomal protein L13</fullName>
    </recommendedName>
</protein>
<dbReference type="AlphaFoldDB" id="A0AAJ0I8I5"/>
<dbReference type="GO" id="GO:0022625">
    <property type="term" value="C:cytosolic large ribosomal subunit"/>
    <property type="evidence" value="ECO:0007669"/>
    <property type="project" value="TreeGrafter"/>
</dbReference>
<dbReference type="InterPro" id="IPR032838">
    <property type="entry name" value="Vwaint_dom"/>
</dbReference>
<name>A0AAJ0I8I5_9PEZI</name>
<evidence type="ECO:0000256" key="5">
    <source>
        <dbReference type="SAM" id="MobiDB-lite"/>
    </source>
</evidence>
<dbReference type="PANTHER" id="PTHR11722">
    <property type="entry name" value="60S RIBOSOMAL PROTEIN L13"/>
    <property type="match status" value="1"/>
</dbReference>
<dbReference type="Gene3D" id="3.40.50.410">
    <property type="entry name" value="von Willebrand factor, type A domain"/>
    <property type="match status" value="1"/>
</dbReference>
<evidence type="ECO:0000256" key="3">
    <source>
        <dbReference type="ARBA" id="ARBA00023274"/>
    </source>
</evidence>
<dbReference type="Gene3D" id="1.20.5.110">
    <property type="match status" value="1"/>
</dbReference>
<feature type="domain" description="VWFA" evidence="6">
    <location>
        <begin position="70"/>
        <end position="274"/>
    </location>
</feature>
<feature type="compositionally biased region" description="Low complexity" evidence="5">
    <location>
        <begin position="7"/>
        <end position="29"/>
    </location>
</feature>
<evidence type="ECO:0000313" key="8">
    <source>
        <dbReference type="Proteomes" id="UP001285908"/>
    </source>
</evidence>
<keyword evidence="8" id="KW-1185">Reference proteome</keyword>
<dbReference type="PANTHER" id="PTHR11722:SF0">
    <property type="entry name" value="LARGE RIBOSOMAL SUBUNIT PROTEIN EL13"/>
    <property type="match status" value="1"/>
</dbReference>
<dbReference type="Pfam" id="PF13519">
    <property type="entry name" value="VWA_2"/>
    <property type="match status" value="1"/>
</dbReference>
<evidence type="ECO:0000256" key="1">
    <source>
        <dbReference type="ARBA" id="ARBA00005640"/>
    </source>
</evidence>
<keyword evidence="2 4" id="KW-0689">Ribosomal protein</keyword>
<dbReference type="InterPro" id="IPR018256">
    <property type="entry name" value="Ribosomal_eL13_CS"/>
</dbReference>
<evidence type="ECO:0000259" key="6">
    <source>
        <dbReference type="PROSITE" id="PS50234"/>
    </source>
</evidence>
<dbReference type="PROSITE" id="PS50234">
    <property type="entry name" value="VWFA"/>
    <property type="match status" value="1"/>
</dbReference>
<evidence type="ECO:0000256" key="2">
    <source>
        <dbReference type="ARBA" id="ARBA00022980"/>
    </source>
</evidence>
<keyword evidence="3 4" id="KW-0687">Ribonucleoprotein</keyword>
<comment type="similarity">
    <text evidence="1 4">Belongs to the eukaryotic ribosomal protein eL13 family.</text>
</comment>
<dbReference type="Proteomes" id="UP001285908">
    <property type="component" value="Unassembled WGS sequence"/>
</dbReference>
<dbReference type="CDD" id="cd01466">
    <property type="entry name" value="vWA_C3HC4_type"/>
    <property type="match status" value="1"/>
</dbReference>
<dbReference type="SUPFAM" id="SSF53300">
    <property type="entry name" value="vWA-like"/>
    <property type="match status" value="1"/>
</dbReference>
<evidence type="ECO:0000313" key="7">
    <source>
        <dbReference type="EMBL" id="KAK3492661.1"/>
    </source>
</evidence>
<dbReference type="InterPro" id="IPR002035">
    <property type="entry name" value="VWF_A"/>
</dbReference>
<dbReference type="GeneID" id="87872550"/>
<dbReference type="GO" id="GO:0003735">
    <property type="term" value="F:structural constituent of ribosome"/>
    <property type="evidence" value="ECO:0007669"/>
    <property type="project" value="InterPro"/>
</dbReference>
<gene>
    <name evidence="7" type="ORF">B0T23DRAFT_316399</name>
</gene>
<dbReference type="InterPro" id="IPR036465">
    <property type="entry name" value="vWFA_dom_sf"/>
</dbReference>
<comment type="caution">
    <text evidence="7">The sequence shown here is derived from an EMBL/GenBank/DDBJ whole genome shotgun (WGS) entry which is preliminary data.</text>
</comment>
<dbReference type="GO" id="GO:0003723">
    <property type="term" value="F:RNA binding"/>
    <property type="evidence" value="ECO:0007669"/>
    <property type="project" value="TreeGrafter"/>
</dbReference>
<evidence type="ECO:0000256" key="4">
    <source>
        <dbReference type="RuleBase" id="RU000572"/>
    </source>
</evidence>
<dbReference type="Pfam" id="PF14624">
    <property type="entry name" value="Vwaint"/>
    <property type="match status" value="1"/>
</dbReference>
<dbReference type="InterPro" id="IPR001380">
    <property type="entry name" value="Ribosomal_eL13"/>
</dbReference>
<dbReference type="SMART" id="SM00327">
    <property type="entry name" value="VWA"/>
    <property type="match status" value="1"/>
</dbReference>
<dbReference type="RefSeq" id="XP_062693119.1">
    <property type="nucleotide sequence ID" value="XM_062834928.1"/>
</dbReference>